<feature type="domain" description="DUF8128" evidence="2">
    <location>
        <begin position="40"/>
        <end position="362"/>
    </location>
</feature>
<sequence>MDFLQLISSSQDLIWLFGLAAFFAVVFPLAQSTWLFWKQEEFKEKMPFILVELRMPREVRKSPRAMEQILSAIHALRNFAGDFGELWIDGEITRWYSLEMVSFGGEVHFYLRMYKKQRDLIEAAFYSYYPDIEIIEVEDYTKRFPKNVGELYQRGYDMWGSELMLVREAAYPIKSYLDFEAVDEEKQYDPISLALEVLGKIKTEEIIAVQILIEPASHTWKDEYKELVEKLRNNEDKQEKASSGKSSYVRKIEFEGILPHFPIEKRGEDKKDDFGGLRKSFLRTPGETDVLTAVEENLSKPAFETIIRFIYFSPKELFYDTFPRRGIMGIFNQYSSSDLNSFIRNEPTATRTKIWHWPHIAPASRNEYKKQRLMINYRHREMTHHTFMGKLLTSHRFNFNFKSKKFIMSNRSIATIFHPPTFIVLTAPHIKRVESRKMGPPAGLPIYGGEEDIQKYK</sequence>
<evidence type="ECO:0000313" key="3">
    <source>
        <dbReference type="EMBL" id="OGZ53657.1"/>
    </source>
</evidence>
<keyword evidence="1" id="KW-1133">Transmembrane helix</keyword>
<gene>
    <name evidence="3" type="ORF">A3B25_01255</name>
</gene>
<dbReference type="InterPro" id="IPR058441">
    <property type="entry name" value="DUF8128"/>
</dbReference>
<accession>A0A1G2GTW6</accession>
<proteinExistence type="predicted"/>
<evidence type="ECO:0000259" key="2">
    <source>
        <dbReference type="Pfam" id="PF26449"/>
    </source>
</evidence>
<keyword evidence="1" id="KW-0472">Membrane</keyword>
<protein>
    <recommendedName>
        <fullName evidence="2">DUF8128 domain-containing protein</fullName>
    </recommendedName>
</protein>
<keyword evidence="1" id="KW-0812">Transmembrane</keyword>
<name>A0A1G2GTW6_9BACT</name>
<evidence type="ECO:0000313" key="4">
    <source>
        <dbReference type="Proteomes" id="UP000179106"/>
    </source>
</evidence>
<comment type="caution">
    <text evidence="3">The sequence shown here is derived from an EMBL/GenBank/DDBJ whole genome shotgun (WGS) entry which is preliminary data.</text>
</comment>
<organism evidence="3 4">
    <name type="scientific">Candidatus Ryanbacteria bacterium RIFCSPLOWO2_01_FULL_48_26</name>
    <dbReference type="NCBI Taxonomy" id="1802126"/>
    <lineage>
        <taxon>Bacteria</taxon>
        <taxon>Candidatus Ryaniibacteriota</taxon>
    </lineage>
</organism>
<dbReference type="STRING" id="1802126.A3B25_01255"/>
<dbReference type="EMBL" id="MHNW01000014">
    <property type="protein sequence ID" value="OGZ53657.1"/>
    <property type="molecule type" value="Genomic_DNA"/>
</dbReference>
<dbReference type="Proteomes" id="UP000179106">
    <property type="component" value="Unassembled WGS sequence"/>
</dbReference>
<feature type="transmembrane region" description="Helical" evidence="1">
    <location>
        <begin position="13"/>
        <end position="37"/>
    </location>
</feature>
<evidence type="ECO:0000256" key="1">
    <source>
        <dbReference type="SAM" id="Phobius"/>
    </source>
</evidence>
<dbReference type="Pfam" id="PF26449">
    <property type="entry name" value="DUF8128"/>
    <property type="match status" value="1"/>
</dbReference>
<reference evidence="3 4" key="1">
    <citation type="journal article" date="2016" name="Nat. Commun.">
        <title>Thousands of microbial genomes shed light on interconnected biogeochemical processes in an aquifer system.</title>
        <authorList>
            <person name="Anantharaman K."/>
            <person name="Brown C.T."/>
            <person name="Hug L.A."/>
            <person name="Sharon I."/>
            <person name="Castelle C.J."/>
            <person name="Probst A.J."/>
            <person name="Thomas B.C."/>
            <person name="Singh A."/>
            <person name="Wilkins M.J."/>
            <person name="Karaoz U."/>
            <person name="Brodie E.L."/>
            <person name="Williams K.H."/>
            <person name="Hubbard S.S."/>
            <person name="Banfield J.F."/>
        </authorList>
    </citation>
    <scope>NUCLEOTIDE SEQUENCE [LARGE SCALE GENOMIC DNA]</scope>
</reference>
<dbReference type="AlphaFoldDB" id="A0A1G2GTW6"/>